<dbReference type="OrthoDB" id="3358294at2759"/>
<evidence type="ECO:0000313" key="3">
    <source>
        <dbReference type="EMBL" id="KJA15494.1"/>
    </source>
</evidence>
<dbReference type="EMBL" id="KN817643">
    <property type="protein sequence ID" value="KJA15494.1"/>
    <property type="molecule type" value="Genomic_DNA"/>
</dbReference>
<dbReference type="Proteomes" id="UP000054270">
    <property type="component" value="Unassembled WGS sequence"/>
</dbReference>
<feature type="region of interest" description="Disordered" evidence="1">
    <location>
        <begin position="1"/>
        <end position="86"/>
    </location>
</feature>
<feature type="transmembrane region" description="Helical" evidence="2">
    <location>
        <begin position="225"/>
        <end position="247"/>
    </location>
</feature>
<sequence length="260" mass="28658">MPVPEPIPESPSHELPQNTPHSTPHFEQADPLPGISDQDIPEASAGSESASPPNYPPIPAYSQAWSLTDSNNTTVPPPPFPSQGADADVVRYNMTHGLGLVHRLPEAFPEYDQSLRSGSYPPESLPPYGANIPPRYARFVAPHPGEPQTMTRVFFKFGFFFPALWVFGALMLTPLRSSTILKSFSVWPLNTDFSRWCEEHMETEQERAEYVKDFHAAEMKWAKRCLLAMFVLFCLSIAIGATALGIAKATSPNSSSQPSS</sequence>
<keyword evidence="2" id="KW-1133">Transmembrane helix</keyword>
<proteinExistence type="predicted"/>
<dbReference type="AlphaFoldDB" id="A0A0D2N8Q8"/>
<keyword evidence="2" id="KW-0812">Transmembrane</keyword>
<accession>A0A0D2N8Q8</accession>
<protein>
    <submittedName>
        <fullName evidence="3">Uncharacterized protein</fullName>
    </submittedName>
</protein>
<feature type="compositionally biased region" description="Low complexity" evidence="1">
    <location>
        <begin position="41"/>
        <end position="52"/>
    </location>
</feature>
<dbReference type="OMA" id="HELPQNT"/>
<keyword evidence="2" id="KW-0472">Membrane</keyword>
<organism evidence="3 4">
    <name type="scientific">Hypholoma sublateritium (strain FD-334 SS-4)</name>
    <dbReference type="NCBI Taxonomy" id="945553"/>
    <lineage>
        <taxon>Eukaryota</taxon>
        <taxon>Fungi</taxon>
        <taxon>Dikarya</taxon>
        <taxon>Basidiomycota</taxon>
        <taxon>Agaricomycotina</taxon>
        <taxon>Agaricomycetes</taxon>
        <taxon>Agaricomycetidae</taxon>
        <taxon>Agaricales</taxon>
        <taxon>Agaricineae</taxon>
        <taxon>Strophariaceae</taxon>
        <taxon>Hypholoma</taxon>
    </lineage>
</organism>
<evidence type="ECO:0000256" key="2">
    <source>
        <dbReference type="SAM" id="Phobius"/>
    </source>
</evidence>
<feature type="compositionally biased region" description="Polar residues" evidence="1">
    <location>
        <begin position="63"/>
        <end position="74"/>
    </location>
</feature>
<gene>
    <name evidence="3" type="ORF">HYPSUDRAFT_207834</name>
</gene>
<evidence type="ECO:0000256" key="1">
    <source>
        <dbReference type="SAM" id="MobiDB-lite"/>
    </source>
</evidence>
<feature type="transmembrane region" description="Helical" evidence="2">
    <location>
        <begin position="153"/>
        <end position="172"/>
    </location>
</feature>
<name>A0A0D2N8Q8_HYPSF</name>
<keyword evidence="4" id="KW-1185">Reference proteome</keyword>
<evidence type="ECO:0000313" key="4">
    <source>
        <dbReference type="Proteomes" id="UP000054270"/>
    </source>
</evidence>
<reference evidence="4" key="1">
    <citation type="submission" date="2014-04" db="EMBL/GenBank/DDBJ databases">
        <title>Evolutionary Origins and Diversification of the Mycorrhizal Mutualists.</title>
        <authorList>
            <consortium name="DOE Joint Genome Institute"/>
            <consortium name="Mycorrhizal Genomics Consortium"/>
            <person name="Kohler A."/>
            <person name="Kuo A."/>
            <person name="Nagy L.G."/>
            <person name="Floudas D."/>
            <person name="Copeland A."/>
            <person name="Barry K.W."/>
            <person name="Cichocki N."/>
            <person name="Veneault-Fourrey C."/>
            <person name="LaButti K."/>
            <person name="Lindquist E.A."/>
            <person name="Lipzen A."/>
            <person name="Lundell T."/>
            <person name="Morin E."/>
            <person name="Murat C."/>
            <person name="Riley R."/>
            <person name="Ohm R."/>
            <person name="Sun H."/>
            <person name="Tunlid A."/>
            <person name="Henrissat B."/>
            <person name="Grigoriev I.V."/>
            <person name="Hibbett D.S."/>
            <person name="Martin F."/>
        </authorList>
    </citation>
    <scope>NUCLEOTIDE SEQUENCE [LARGE SCALE GENOMIC DNA]</scope>
    <source>
        <strain evidence="4">FD-334 SS-4</strain>
    </source>
</reference>